<evidence type="ECO:0000313" key="6">
    <source>
        <dbReference type="EMBL" id="MFC6952728.1"/>
    </source>
</evidence>
<dbReference type="CDD" id="cd05300">
    <property type="entry name" value="2-Hacid_dh_1"/>
    <property type="match status" value="1"/>
</dbReference>
<keyword evidence="7" id="KW-1185">Reference proteome</keyword>
<dbReference type="GO" id="GO:0016491">
    <property type="term" value="F:oxidoreductase activity"/>
    <property type="evidence" value="ECO:0007669"/>
    <property type="project" value="UniProtKB-KW"/>
</dbReference>
<keyword evidence="2" id="KW-0520">NAD</keyword>
<dbReference type="AlphaFoldDB" id="A0ABD5VGC3"/>
<dbReference type="InterPro" id="IPR006139">
    <property type="entry name" value="D-isomer_2_OHA_DH_cat_dom"/>
</dbReference>
<dbReference type="Gene3D" id="3.40.50.720">
    <property type="entry name" value="NAD(P)-binding Rossmann-like Domain"/>
    <property type="match status" value="2"/>
</dbReference>
<comment type="caution">
    <text evidence="6">The sequence shown here is derived from an EMBL/GenBank/DDBJ whole genome shotgun (WGS) entry which is preliminary data.</text>
</comment>
<accession>A0ABD5VGC3</accession>
<evidence type="ECO:0000256" key="1">
    <source>
        <dbReference type="ARBA" id="ARBA00023002"/>
    </source>
</evidence>
<evidence type="ECO:0000259" key="5">
    <source>
        <dbReference type="Pfam" id="PF02826"/>
    </source>
</evidence>
<dbReference type="PANTHER" id="PTHR43333">
    <property type="entry name" value="2-HACID_DH_C DOMAIN-CONTAINING PROTEIN"/>
    <property type="match status" value="1"/>
</dbReference>
<dbReference type="InterPro" id="IPR006140">
    <property type="entry name" value="D-isomer_DH_NAD-bd"/>
</dbReference>
<organism evidence="6 7">
    <name type="scientific">Halorubellus litoreus</name>
    <dbReference type="NCBI Taxonomy" id="755308"/>
    <lineage>
        <taxon>Archaea</taxon>
        <taxon>Methanobacteriati</taxon>
        <taxon>Methanobacteriota</taxon>
        <taxon>Stenosarchaea group</taxon>
        <taxon>Halobacteria</taxon>
        <taxon>Halobacteriales</taxon>
        <taxon>Halorubellaceae</taxon>
        <taxon>Halorubellus</taxon>
    </lineage>
</organism>
<protein>
    <submittedName>
        <fullName evidence="6">D-2-hydroxyacid dehydrogenase</fullName>
    </submittedName>
</protein>
<evidence type="ECO:0000313" key="7">
    <source>
        <dbReference type="Proteomes" id="UP001596395"/>
    </source>
</evidence>
<dbReference type="Pfam" id="PF00389">
    <property type="entry name" value="2-Hacid_dh"/>
    <property type="match status" value="1"/>
</dbReference>
<gene>
    <name evidence="6" type="ORF">ACFQGB_07605</name>
</gene>
<dbReference type="SUPFAM" id="SSF52283">
    <property type="entry name" value="Formate/glycerate dehydrogenase catalytic domain-like"/>
    <property type="match status" value="1"/>
</dbReference>
<dbReference type="InterPro" id="IPR036291">
    <property type="entry name" value="NAD(P)-bd_dom_sf"/>
</dbReference>
<dbReference type="Proteomes" id="UP001596395">
    <property type="component" value="Unassembled WGS sequence"/>
</dbReference>
<sequence length="325" mass="35043">MTDDALTVAVLRETVHGIPIDDYVAALRERLPEHEVVLARTPSEEREVVRHADVVAGMNISDAVLDNFGDDVELFACAFAGTGHLPMDALRDRDVAVTNASGVHGPNMGEHALACILSFARRFHVARRQMDEDVWRSYPTHELAGSTVTVVGLGAIGTAVAERLDAFDVETVGVRHSPEKGGPVDRVVGYDDAAGVEEAFAESSYVVLACPLTDTTAGLVDHDAFVTMPSDAVLVNMARGPVVDTDDLVSAIRRHEIRGAALDVTDPEPLPSGHPLWDFDNVLVTPHNAGHTPNYYERLADILAENVQRLADGRVDDDGFENQVA</sequence>
<name>A0ABD5VGC3_9EURY</name>
<dbReference type="EMBL" id="JBHSXN010000002">
    <property type="protein sequence ID" value="MFC6952728.1"/>
    <property type="molecule type" value="Genomic_DNA"/>
</dbReference>
<dbReference type="SUPFAM" id="SSF51735">
    <property type="entry name" value="NAD(P)-binding Rossmann-fold domains"/>
    <property type="match status" value="1"/>
</dbReference>
<feature type="domain" description="D-isomer specific 2-hydroxyacid dehydrogenase NAD-binding" evidence="5">
    <location>
        <begin position="114"/>
        <end position="289"/>
    </location>
</feature>
<evidence type="ECO:0000259" key="4">
    <source>
        <dbReference type="Pfam" id="PF00389"/>
    </source>
</evidence>
<evidence type="ECO:0000256" key="3">
    <source>
        <dbReference type="RuleBase" id="RU003719"/>
    </source>
</evidence>
<reference evidence="6 7" key="1">
    <citation type="journal article" date="2019" name="Int. J. Syst. Evol. Microbiol.">
        <title>The Global Catalogue of Microorganisms (GCM) 10K type strain sequencing project: providing services to taxonomists for standard genome sequencing and annotation.</title>
        <authorList>
            <consortium name="The Broad Institute Genomics Platform"/>
            <consortium name="The Broad Institute Genome Sequencing Center for Infectious Disease"/>
            <person name="Wu L."/>
            <person name="Ma J."/>
        </authorList>
    </citation>
    <scope>NUCLEOTIDE SEQUENCE [LARGE SCALE GENOMIC DNA]</scope>
    <source>
        <strain evidence="6 7">GX26</strain>
    </source>
</reference>
<feature type="domain" description="D-isomer specific 2-hydroxyacid dehydrogenase catalytic" evidence="4">
    <location>
        <begin position="34"/>
        <end position="314"/>
    </location>
</feature>
<dbReference type="Pfam" id="PF02826">
    <property type="entry name" value="2-Hacid_dh_C"/>
    <property type="match status" value="1"/>
</dbReference>
<comment type="similarity">
    <text evidence="3">Belongs to the D-isomer specific 2-hydroxyacid dehydrogenase family.</text>
</comment>
<dbReference type="PANTHER" id="PTHR43333:SF1">
    <property type="entry name" value="D-ISOMER SPECIFIC 2-HYDROXYACID DEHYDROGENASE NAD-BINDING DOMAIN-CONTAINING PROTEIN"/>
    <property type="match status" value="1"/>
</dbReference>
<dbReference type="InterPro" id="IPR029753">
    <property type="entry name" value="D-isomer_DH_CS"/>
</dbReference>
<keyword evidence="1 3" id="KW-0560">Oxidoreductase</keyword>
<dbReference type="RefSeq" id="WP_336349715.1">
    <property type="nucleotide sequence ID" value="NZ_JAZAQL010000002.1"/>
</dbReference>
<proteinExistence type="inferred from homology"/>
<dbReference type="PROSITE" id="PS00671">
    <property type="entry name" value="D_2_HYDROXYACID_DH_3"/>
    <property type="match status" value="1"/>
</dbReference>
<evidence type="ECO:0000256" key="2">
    <source>
        <dbReference type="ARBA" id="ARBA00023027"/>
    </source>
</evidence>